<gene>
    <name evidence="2" type="ORF">BFC17_04890</name>
</gene>
<evidence type="ECO:0000313" key="3">
    <source>
        <dbReference type="Proteomes" id="UP000176037"/>
    </source>
</evidence>
<dbReference type="STRING" id="1856405.BFC17_04890"/>
<reference evidence="2 3" key="1">
    <citation type="submission" date="2016-09" db="EMBL/GenBank/DDBJ databases">
        <title>Alteromonas lipolytica, a new species isolated from sea water.</title>
        <authorList>
            <person name="Wu Y.-H."/>
            <person name="Cheng H."/>
            <person name="Xu X.-W."/>
        </authorList>
    </citation>
    <scope>NUCLEOTIDE SEQUENCE [LARGE SCALE GENOMIC DNA]</scope>
    <source>
        <strain evidence="2 3">JW12</strain>
    </source>
</reference>
<dbReference type="GO" id="GO:0035438">
    <property type="term" value="F:cyclic-di-GMP binding"/>
    <property type="evidence" value="ECO:0007669"/>
    <property type="project" value="InterPro"/>
</dbReference>
<evidence type="ECO:0000313" key="2">
    <source>
        <dbReference type="EMBL" id="OFI32506.1"/>
    </source>
</evidence>
<evidence type="ECO:0000259" key="1">
    <source>
        <dbReference type="Pfam" id="PF07238"/>
    </source>
</evidence>
<protein>
    <recommendedName>
        <fullName evidence="1">PilZ domain-containing protein</fullName>
    </recommendedName>
</protein>
<dbReference type="OrthoDB" id="5298508at2"/>
<accession>A0A1E8F9Q0</accession>
<dbReference type="Gene3D" id="2.40.10.220">
    <property type="entry name" value="predicted glycosyltransferase like domains"/>
    <property type="match status" value="1"/>
</dbReference>
<dbReference type="SUPFAM" id="SSF141371">
    <property type="entry name" value="PilZ domain-like"/>
    <property type="match status" value="1"/>
</dbReference>
<dbReference type="AlphaFoldDB" id="A0A1E8F9Q0"/>
<name>A0A1E8F9Q0_9ALTE</name>
<organism evidence="2 3">
    <name type="scientific">Alteromonas lipolytica</name>
    <dbReference type="NCBI Taxonomy" id="1856405"/>
    <lineage>
        <taxon>Bacteria</taxon>
        <taxon>Pseudomonadati</taxon>
        <taxon>Pseudomonadota</taxon>
        <taxon>Gammaproteobacteria</taxon>
        <taxon>Alteromonadales</taxon>
        <taxon>Alteromonadaceae</taxon>
        <taxon>Alteromonas/Salinimonas group</taxon>
        <taxon>Alteromonas</taxon>
    </lineage>
</organism>
<comment type="caution">
    <text evidence="2">The sequence shown here is derived from an EMBL/GenBank/DDBJ whole genome shotgun (WGS) entry which is preliminary data.</text>
</comment>
<proteinExistence type="predicted"/>
<dbReference type="EMBL" id="MJIC01000016">
    <property type="protein sequence ID" value="OFI32506.1"/>
    <property type="molecule type" value="Genomic_DNA"/>
</dbReference>
<dbReference type="Pfam" id="PF07238">
    <property type="entry name" value="PilZ"/>
    <property type="match status" value="1"/>
</dbReference>
<dbReference type="RefSeq" id="WP_070178034.1">
    <property type="nucleotide sequence ID" value="NZ_BMJR01000005.1"/>
</dbReference>
<dbReference type="InterPro" id="IPR009875">
    <property type="entry name" value="PilZ_domain"/>
</dbReference>
<sequence>MQNEKRLFQRVPINLCGHLTSPQGSPAGNTAVDVLDVSLQGVRIVIPASATTILTAESVTLAFQANEDSPMISLTGTISHQLPSSENQQHIEAGISITHIDVEGLALLRRLLLLNSGQQDMDAGELEALVDKITNALQ</sequence>
<dbReference type="Proteomes" id="UP000176037">
    <property type="component" value="Unassembled WGS sequence"/>
</dbReference>
<keyword evidence="3" id="KW-1185">Reference proteome</keyword>
<feature type="domain" description="PilZ" evidence="1">
    <location>
        <begin position="4"/>
        <end position="112"/>
    </location>
</feature>